<gene>
    <name evidence="1" type="ORF">N783_01100</name>
</gene>
<dbReference type="EMBL" id="AVPF01000009">
    <property type="protein sequence ID" value="KGX90116.1"/>
    <property type="molecule type" value="Genomic_DNA"/>
</dbReference>
<sequence>MVLILLFIILILLIGAWGVIIDNNRKVTKIANKMDIFDIEDKKIPDEEIEKELENYNNEDK</sequence>
<dbReference type="STRING" id="1385511.GCA_000425225_02597"/>
<keyword evidence="2" id="KW-1185">Reference proteome</keyword>
<dbReference type="AlphaFoldDB" id="A0A0A5GAC3"/>
<dbReference type="RefSeq" id="WP_027446280.1">
    <property type="nucleotide sequence ID" value="NZ_AULJ01000032.1"/>
</dbReference>
<name>A0A0A5GAC3_9BACI</name>
<reference evidence="1 2" key="1">
    <citation type="submission" date="2013-08" db="EMBL/GenBank/DDBJ databases">
        <authorList>
            <person name="Huang J."/>
            <person name="Wang G."/>
        </authorList>
    </citation>
    <scope>NUCLEOTIDE SEQUENCE [LARGE SCALE GENOMIC DNA]</scope>
    <source>
        <strain evidence="1 2">BH030004</strain>
    </source>
</reference>
<evidence type="ECO:0000313" key="2">
    <source>
        <dbReference type="Proteomes" id="UP000030403"/>
    </source>
</evidence>
<accession>A0A0A5GAC3</accession>
<evidence type="ECO:0000313" key="1">
    <source>
        <dbReference type="EMBL" id="KGX90116.1"/>
    </source>
</evidence>
<proteinExistence type="predicted"/>
<comment type="caution">
    <text evidence="1">The sequence shown here is derived from an EMBL/GenBank/DDBJ whole genome shotgun (WGS) entry which is preliminary data.</text>
</comment>
<organism evidence="1 2">
    <name type="scientific">Pontibacillus marinus BH030004 = DSM 16465</name>
    <dbReference type="NCBI Taxonomy" id="1385511"/>
    <lineage>
        <taxon>Bacteria</taxon>
        <taxon>Bacillati</taxon>
        <taxon>Bacillota</taxon>
        <taxon>Bacilli</taxon>
        <taxon>Bacillales</taxon>
        <taxon>Bacillaceae</taxon>
        <taxon>Pontibacillus</taxon>
    </lineage>
</organism>
<protein>
    <submittedName>
        <fullName evidence="1">Uncharacterized protein</fullName>
    </submittedName>
</protein>
<dbReference type="Proteomes" id="UP000030403">
    <property type="component" value="Unassembled WGS sequence"/>
</dbReference>